<dbReference type="InterPro" id="IPR036291">
    <property type="entry name" value="NAD(P)-bd_dom_sf"/>
</dbReference>
<dbReference type="InterPro" id="IPR016040">
    <property type="entry name" value="NAD(P)-bd_dom"/>
</dbReference>
<dbReference type="SUPFAM" id="SSF51735">
    <property type="entry name" value="NAD(P)-binding Rossmann-fold domains"/>
    <property type="match status" value="1"/>
</dbReference>
<evidence type="ECO:0000259" key="1">
    <source>
        <dbReference type="Pfam" id="PF13460"/>
    </source>
</evidence>
<dbReference type="Gene3D" id="3.40.50.720">
    <property type="entry name" value="NAD(P)-binding Rossmann-like Domain"/>
    <property type="match status" value="1"/>
</dbReference>
<dbReference type="RefSeq" id="WP_155431543.1">
    <property type="nucleotide sequence ID" value="NZ_WNJO01000006.1"/>
</dbReference>
<name>A0A7X2XV58_9LACO</name>
<dbReference type="PANTHER" id="PTHR43162">
    <property type="match status" value="1"/>
</dbReference>
<dbReference type="PANTHER" id="PTHR43162:SF1">
    <property type="entry name" value="PRESTALK A DIFFERENTIATION PROTEIN A"/>
    <property type="match status" value="1"/>
</dbReference>
<keyword evidence="3" id="KW-1185">Reference proteome</keyword>
<dbReference type="Gene3D" id="3.90.25.10">
    <property type="entry name" value="UDP-galactose 4-epimerase, domain 1"/>
    <property type="match status" value="1"/>
</dbReference>
<feature type="domain" description="NAD(P)-binding" evidence="1">
    <location>
        <begin position="7"/>
        <end position="146"/>
    </location>
</feature>
<evidence type="ECO:0000313" key="2">
    <source>
        <dbReference type="EMBL" id="MTV82267.1"/>
    </source>
</evidence>
<reference evidence="2 3" key="1">
    <citation type="submission" date="2019-11" db="EMBL/GenBank/DDBJ databases">
        <title>Lactobacillus sp. nov. CRM56-3, isolated from fermented tea leaves.</title>
        <authorList>
            <person name="Phuengjayaem S."/>
            <person name="Tanasupawat S."/>
        </authorList>
    </citation>
    <scope>NUCLEOTIDE SEQUENCE [LARGE SCALE GENOMIC DNA]</scope>
    <source>
        <strain evidence="2 3">CRM56-3</strain>
    </source>
</reference>
<accession>A0A7X2XV58</accession>
<dbReference type="AlphaFoldDB" id="A0A7X2XV58"/>
<protein>
    <submittedName>
        <fullName evidence="2">NAD(P)H-binding protein</fullName>
    </submittedName>
</protein>
<evidence type="ECO:0000313" key="3">
    <source>
        <dbReference type="Proteomes" id="UP000466388"/>
    </source>
</evidence>
<sequence>MKMTLLGSVGNINRIVIPKLIAEGHDLTVVTSNPQRVAVIEATGARAVVGQMTDAAFLTKHFTGQDVVYLMVSGNPGTDLFGTMAHQADVFKTAVQRAGVKRVVDLSSIGAQDQQAGSLYTYHLVEDALSSLPDVDVAFVRPVGFYKNYYSHMASIRAKHAIYSNLPEDTVRRAVAPVDIAETVYSLLSHVPTGKTVHYVYSDAFTGKMLVEALAKALEMPDLKYVEITDEQYAQSMLTAGIPRGIVEPFVQSTIFERQPEKLYADLAVEQTPAGNVKLADFAKQFAAAYQAGPDGPRAQTIVS</sequence>
<dbReference type="Proteomes" id="UP000466388">
    <property type="component" value="Unassembled WGS sequence"/>
</dbReference>
<organism evidence="2 3">
    <name type="scientific">Secundilactobacillus folii</name>
    <dbReference type="NCBI Taxonomy" id="2678357"/>
    <lineage>
        <taxon>Bacteria</taxon>
        <taxon>Bacillati</taxon>
        <taxon>Bacillota</taxon>
        <taxon>Bacilli</taxon>
        <taxon>Lactobacillales</taxon>
        <taxon>Lactobacillaceae</taxon>
        <taxon>Secundilactobacillus</taxon>
    </lineage>
</organism>
<proteinExistence type="predicted"/>
<dbReference type="EMBL" id="WNJO01000006">
    <property type="protein sequence ID" value="MTV82267.1"/>
    <property type="molecule type" value="Genomic_DNA"/>
</dbReference>
<comment type="caution">
    <text evidence="2">The sequence shown here is derived from an EMBL/GenBank/DDBJ whole genome shotgun (WGS) entry which is preliminary data.</text>
</comment>
<dbReference type="InterPro" id="IPR051604">
    <property type="entry name" value="Ergot_Alk_Oxidoreductase"/>
</dbReference>
<gene>
    <name evidence="2" type="ORF">GM612_06330</name>
</gene>
<dbReference type="Pfam" id="PF13460">
    <property type="entry name" value="NAD_binding_10"/>
    <property type="match status" value="1"/>
</dbReference>